<dbReference type="PANTHER" id="PTHR48475:SF1">
    <property type="entry name" value="RNASE H TYPE-1 DOMAIN-CONTAINING PROTEIN"/>
    <property type="match status" value="1"/>
</dbReference>
<protein>
    <recommendedName>
        <fullName evidence="1">Integrase catalytic domain-containing protein</fullName>
    </recommendedName>
</protein>
<name>A0AAV5KT87_9ROSI</name>
<proteinExistence type="predicted"/>
<evidence type="ECO:0000313" key="2">
    <source>
        <dbReference type="EMBL" id="GKV27710.1"/>
    </source>
</evidence>
<dbReference type="SUPFAM" id="SSF53098">
    <property type="entry name" value="Ribonuclease H-like"/>
    <property type="match status" value="1"/>
</dbReference>
<dbReference type="Gene3D" id="3.30.420.10">
    <property type="entry name" value="Ribonuclease H-like superfamily/Ribonuclease H"/>
    <property type="match status" value="1"/>
</dbReference>
<sequence>MIQISSGDTIKPLMIEISQEPAHCMEIKVDDKPWFHDIKQFLQNGEYLLHASEPKAIITDNANNLNNDMMTMLCKQFKIKHMNSSPYQPKMNGVVEATNENIKKILAKKIVTYNDWHEMLPYALHAYRTFVCTSTGATPYPLVYGMEAILPIELEISSMRILSESRIDE</sequence>
<feature type="domain" description="Integrase catalytic" evidence="1">
    <location>
        <begin position="1"/>
        <end position="147"/>
    </location>
</feature>
<organism evidence="2 3">
    <name type="scientific">Rubroshorea leprosula</name>
    <dbReference type="NCBI Taxonomy" id="152421"/>
    <lineage>
        <taxon>Eukaryota</taxon>
        <taxon>Viridiplantae</taxon>
        <taxon>Streptophyta</taxon>
        <taxon>Embryophyta</taxon>
        <taxon>Tracheophyta</taxon>
        <taxon>Spermatophyta</taxon>
        <taxon>Magnoliopsida</taxon>
        <taxon>eudicotyledons</taxon>
        <taxon>Gunneridae</taxon>
        <taxon>Pentapetalae</taxon>
        <taxon>rosids</taxon>
        <taxon>malvids</taxon>
        <taxon>Malvales</taxon>
        <taxon>Dipterocarpaceae</taxon>
        <taxon>Rubroshorea</taxon>
    </lineage>
</organism>
<reference evidence="2 3" key="1">
    <citation type="journal article" date="2021" name="Commun. Biol.">
        <title>The genome of Shorea leprosula (Dipterocarpaceae) highlights the ecological relevance of drought in aseasonal tropical rainforests.</title>
        <authorList>
            <person name="Ng K.K.S."/>
            <person name="Kobayashi M.J."/>
            <person name="Fawcett J.A."/>
            <person name="Hatakeyama M."/>
            <person name="Paape T."/>
            <person name="Ng C.H."/>
            <person name="Ang C.C."/>
            <person name="Tnah L.H."/>
            <person name="Lee C.T."/>
            <person name="Nishiyama T."/>
            <person name="Sese J."/>
            <person name="O'Brien M.J."/>
            <person name="Copetti D."/>
            <person name="Mohd Noor M.I."/>
            <person name="Ong R.C."/>
            <person name="Putra M."/>
            <person name="Sireger I.Z."/>
            <person name="Indrioko S."/>
            <person name="Kosugi Y."/>
            <person name="Izuno A."/>
            <person name="Isagi Y."/>
            <person name="Lee S.L."/>
            <person name="Shimizu K.K."/>
        </authorList>
    </citation>
    <scope>NUCLEOTIDE SEQUENCE [LARGE SCALE GENOMIC DNA]</scope>
    <source>
        <strain evidence="2">214</strain>
    </source>
</reference>
<dbReference type="PROSITE" id="PS50994">
    <property type="entry name" value="INTEGRASE"/>
    <property type="match status" value="1"/>
</dbReference>
<dbReference type="PANTHER" id="PTHR48475">
    <property type="entry name" value="RIBONUCLEASE H"/>
    <property type="match status" value="1"/>
</dbReference>
<dbReference type="GO" id="GO:0015074">
    <property type="term" value="P:DNA integration"/>
    <property type="evidence" value="ECO:0007669"/>
    <property type="project" value="InterPro"/>
</dbReference>
<dbReference type="InterPro" id="IPR012337">
    <property type="entry name" value="RNaseH-like_sf"/>
</dbReference>
<evidence type="ECO:0000313" key="3">
    <source>
        <dbReference type="Proteomes" id="UP001054252"/>
    </source>
</evidence>
<keyword evidence="3" id="KW-1185">Reference proteome</keyword>
<dbReference type="InterPro" id="IPR001584">
    <property type="entry name" value="Integrase_cat-core"/>
</dbReference>
<dbReference type="AlphaFoldDB" id="A0AAV5KT87"/>
<dbReference type="InterPro" id="IPR036397">
    <property type="entry name" value="RNaseH_sf"/>
</dbReference>
<gene>
    <name evidence="2" type="ORF">SLEP1_g36847</name>
</gene>
<evidence type="ECO:0000259" key="1">
    <source>
        <dbReference type="PROSITE" id="PS50994"/>
    </source>
</evidence>
<accession>A0AAV5KT87</accession>
<dbReference type="EMBL" id="BPVZ01000076">
    <property type="protein sequence ID" value="GKV27710.1"/>
    <property type="molecule type" value="Genomic_DNA"/>
</dbReference>
<comment type="caution">
    <text evidence="2">The sequence shown here is derived from an EMBL/GenBank/DDBJ whole genome shotgun (WGS) entry which is preliminary data.</text>
</comment>
<dbReference type="Proteomes" id="UP001054252">
    <property type="component" value="Unassembled WGS sequence"/>
</dbReference>
<dbReference type="GO" id="GO:0003676">
    <property type="term" value="F:nucleic acid binding"/>
    <property type="evidence" value="ECO:0007669"/>
    <property type="project" value="InterPro"/>
</dbReference>